<evidence type="ECO:0000313" key="2">
    <source>
        <dbReference type="EMBL" id="KLT41321.1"/>
    </source>
</evidence>
<sequence>MVSLYPSSEPSRDTLHPGVFQDRASLTPTSAMRGQLRPTEMDDTALIVDITFAEDKAFVEDTAFSKDEAFTEDSTFAKDITFVEDATFTKDKAFAEDATFTKDKVFVEDTTFAKDTTFAEDTTFADDITFVEGTTFADDITFVEDTDFAEDSAGDDTASTAGSSASEASASTAATTVVEDEGLDTSEAPQRFRLPYGFLPAYNALNHAYMRLYPLPASNRYSNVLARTYGKTEYFARVAREYGDFTGPDTIVTIVLYLRLANWARKAAAVEALAGSDRVWDLCAMARHALAVSDAIQRRYVAVHYSSDAEAVELIHALVLDREAHVLGDYNPRQ</sequence>
<feature type="region of interest" description="Disordered" evidence="1">
    <location>
        <begin position="152"/>
        <end position="182"/>
    </location>
</feature>
<evidence type="ECO:0000313" key="3">
    <source>
        <dbReference type="Proteomes" id="UP000053611"/>
    </source>
</evidence>
<feature type="compositionally biased region" description="Low complexity" evidence="1">
    <location>
        <begin position="155"/>
        <end position="177"/>
    </location>
</feature>
<protein>
    <submittedName>
        <fullName evidence="2">Uncharacterized protein</fullName>
    </submittedName>
</protein>
<dbReference type="RefSeq" id="XP_018277812.1">
    <property type="nucleotide sequence ID" value="XM_018426780.1"/>
</dbReference>
<name>A0A0J0XJU4_9TREE</name>
<accession>A0A0J0XJU4</accession>
<proteinExistence type="predicted"/>
<evidence type="ECO:0000256" key="1">
    <source>
        <dbReference type="SAM" id="MobiDB-lite"/>
    </source>
</evidence>
<dbReference type="Proteomes" id="UP000053611">
    <property type="component" value="Unassembled WGS sequence"/>
</dbReference>
<dbReference type="GeneID" id="28987383"/>
<organism evidence="2 3">
    <name type="scientific">Cutaneotrichosporon oleaginosum</name>
    <dbReference type="NCBI Taxonomy" id="879819"/>
    <lineage>
        <taxon>Eukaryota</taxon>
        <taxon>Fungi</taxon>
        <taxon>Dikarya</taxon>
        <taxon>Basidiomycota</taxon>
        <taxon>Agaricomycotina</taxon>
        <taxon>Tremellomycetes</taxon>
        <taxon>Trichosporonales</taxon>
        <taxon>Trichosporonaceae</taxon>
        <taxon>Cutaneotrichosporon</taxon>
    </lineage>
</organism>
<dbReference type="AlphaFoldDB" id="A0A0J0XJU4"/>
<gene>
    <name evidence="2" type="ORF">CC85DRAFT_329194</name>
</gene>
<dbReference type="EMBL" id="KQ087220">
    <property type="protein sequence ID" value="KLT41321.1"/>
    <property type="molecule type" value="Genomic_DNA"/>
</dbReference>
<reference evidence="2 3" key="1">
    <citation type="submission" date="2015-03" db="EMBL/GenBank/DDBJ databases">
        <title>Genomics and transcriptomics of the oil-accumulating basidiomycete yeast T. oleaginosus allow insights into substrate utilization and the diverse evolutionary trajectories of mating systems in fungi.</title>
        <authorList>
            <consortium name="DOE Joint Genome Institute"/>
            <person name="Kourist R."/>
            <person name="Kracht O."/>
            <person name="Bracharz F."/>
            <person name="Lipzen A."/>
            <person name="Nolan M."/>
            <person name="Ohm R."/>
            <person name="Grigoriev I."/>
            <person name="Sun S."/>
            <person name="Heitman J."/>
            <person name="Bruck T."/>
            <person name="Nowrousian M."/>
        </authorList>
    </citation>
    <scope>NUCLEOTIDE SEQUENCE [LARGE SCALE GENOMIC DNA]</scope>
    <source>
        <strain evidence="2 3">IBC0246</strain>
    </source>
</reference>
<keyword evidence="3" id="KW-1185">Reference proteome</keyword>